<sequence length="203" mass="23672">MSKYFKISWVHPVLVFLALILDGVIALNWAPVLYKLPMSASPLLVLLVLLMPILVKVDNNLNEHINLYVLAGIVGLVYDFYYTGYVGVSLIGFPLMVGLAVWAQKYFEYSYFWEMLIFFVVISIYLIFDYLAFGIINVAKANLQEFIIFHMFPSILINLIFFIVFFPALSILYRWLESPNLVDYQVENKQINNRLIFKRSDRM</sequence>
<evidence type="ECO:0000313" key="9">
    <source>
        <dbReference type="Proteomes" id="UP000516446"/>
    </source>
</evidence>
<evidence type="ECO:0000256" key="1">
    <source>
        <dbReference type="ARBA" id="ARBA00004651"/>
    </source>
</evidence>
<keyword evidence="9" id="KW-1185">Reference proteome</keyword>
<dbReference type="NCBIfam" id="TIGR03426">
    <property type="entry name" value="shape_MreD"/>
    <property type="match status" value="1"/>
</dbReference>
<evidence type="ECO:0000256" key="3">
    <source>
        <dbReference type="ARBA" id="ARBA00022475"/>
    </source>
</evidence>
<accession>A0A7H1MN62</accession>
<dbReference type="Proteomes" id="UP000516446">
    <property type="component" value="Chromosome"/>
</dbReference>
<keyword evidence="4" id="KW-0812">Transmembrane</keyword>
<evidence type="ECO:0000256" key="2">
    <source>
        <dbReference type="ARBA" id="ARBA00007776"/>
    </source>
</evidence>
<dbReference type="GO" id="GO:0008360">
    <property type="term" value="P:regulation of cell shape"/>
    <property type="evidence" value="ECO:0007669"/>
    <property type="project" value="UniProtKB-KW"/>
</dbReference>
<evidence type="ECO:0000313" key="8">
    <source>
        <dbReference type="EMBL" id="QNT64898.1"/>
    </source>
</evidence>
<dbReference type="GO" id="GO:0005886">
    <property type="term" value="C:plasma membrane"/>
    <property type="evidence" value="ECO:0007669"/>
    <property type="project" value="UniProtKB-SubCell"/>
</dbReference>
<evidence type="ECO:0000256" key="4">
    <source>
        <dbReference type="ARBA" id="ARBA00022692"/>
    </source>
</evidence>
<name>A0A7H1MN62_9LACO</name>
<comment type="similarity">
    <text evidence="2">Belongs to the MreD family.</text>
</comment>
<keyword evidence="7" id="KW-0472">Membrane</keyword>
<dbReference type="OMA" id="MAFWQLT"/>
<dbReference type="EMBL" id="CP043431">
    <property type="protein sequence ID" value="QNT64898.1"/>
    <property type="molecule type" value="Genomic_DNA"/>
</dbReference>
<keyword evidence="3" id="KW-1003">Cell membrane</keyword>
<keyword evidence="6" id="KW-1133">Transmembrane helix</keyword>
<gene>
    <name evidence="8" type="primary">mreD</name>
    <name evidence="8" type="ORF">FY536_06415</name>
</gene>
<keyword evidence="5" id="KW-0133">Cell shape</keyword>
<organism evidence="8 9">
    <name type="scientific">Weissella koreensis</name>
    <dbReference type="NCBI Taxonomy" id="165096"/>
    <lineage>
        <taxon>Bacteria</taxon>
        <taxon>Bacillati</taxon>
        <taxon>Bacillota</taxon>
        <taxon>Bacilli</taxon>
        <taxon>Lactobacillales</taxon>
        <taxon>Lactobacillaceae</taxon>
        <taxon>Weissella</taxon>
    </lineage>
</organism>
<dbReference type="InterPro" id="IPR007227">
    <property type="entry name" value="Cell_shape_determining_MreD"/>
</dbReference>
<evidence type="ECO:0000256" key="7">
    <source>
        <dbReference type="ARBA" id="ARBA00023136"/>
    </source>
</evidence>
<evidence type="ECO:0000256" key="6">
    <source>
        <dbReference type="ARBA" id="ARBA00022989"/>
    </source>
</evidence>
<dbReference type="RefSeq" id="WP_006845248.1">
    <property type="nucleotide sequence ID" value="NZ_CP026847.1"/>
</dbReference>
<dbReference type="Pfam" id="PF04093">
    <property type="entry name" value="MreD"/>
    <property type="match status" value="1"/>
</dbReference>
<proteinExistence type="inferred from homology"/>
<evidence type="ECO:0000256" key="5">
    <source>
        <dbReference type="ARBA" id="ARBA00022960"/>
    </source>
</evidence>
<comment type="subcellular location">
    <subcellularLocation>
        <location evidence="1">Cell membrane</location>
        <topology evidence="1">Multi-pass membrane protein</topology>
    </subcellularLocation>
</comment>
<protein>
    <submittedName>
        <fullName evidence="8">Rod shape-determining protein MreD</fullName>
    </submittedName>
</protein>
<dbReference type="AlphaFoldDB" id="A0A7H1MN62"/>
<reference evidence="8 9" key="1">
    <citation type="submission" date="2019-08" db="EMBL/GenBank/DDBJ databases">
        <authorList>
            <person name="Chang H.C."/>
            <person name="Mun S.Y."/>
        </authorList>
    </citation>
    <scope>NUCLEOTIDE SEQUENCE [LARGE SCALE GENOMIC DNA]</scope>
    <source>
        <strain evidence="8 9">SK</strain>
    </source>
</reference>